<feature type="region of interest" description="Disordered" evidence="1">
    <location>
        <begin position="128"/>
        <end position="152"/>
    </location>
</feature>
<dbReference type="EnsemblMetazoa" id="GPAI010378-RA">
    <property type="protein sequence ID" value="GPAI010378-PA"/>
    <property type="gene ID" value="GPAI010378"/>
</dbReference>
<evidence type="ECO:0000256" key="1">
    <source>
        <dbReference type="SAM" id="MobiDB-lite"/>
    </source>
</evidence>
<proteinExistence type="predicted"/>
<organism evidence="2 3">
    <name type="scientific">Glossina pallidipes</name>
    <name type="common">Tsetse fly</name>
    <dbReference type="NCBI Taxonomy" id="7398"/>
    <lineage>
        <taxon>Eukaryota</taxon>
        <taxon>Metazoa</taxon>
        <taxon>Ecdysozoa</taxon>
        <taxon>Arthropoda</taxon>
        <taxon>Hexapoda</taxon>
        <taxon>Insecta</taxon>
        <taxon>Pterygota</taxon>
        <taxon>Neoptera</taxon>
        <taxon>Endopterygota</taxon>
        <taxon>Diptera</taxon>
        <taxon>Brachycera</taxon>
        <taxon>Muscomorpha</taxon>
        <taxon>Hippoboscoidea</taxon>
        <taxon>Glossinidae</taxon>
        <taxon>Glossina</taxon>
    </lineage>
</organism>
<evidence type="ECO:0000313" key="3">
    <source>
        <dbReference type="Proteomes" id="UP000092445"/>
    </source>
</evidence>
<sequence>MNYKDFNIQSEKKYDCFKPLVTLCKTKILVYKKLYKILAATTSYDGIVSYSKYLQHLRVVMYCKLQLSICHNSHVWTSLWVAIYITTNPNVTGVLSVVTVADDRLFQIILFDDLKCVKLVVKDELSSSIPRGSKQTGTVAPSFASQQANGNV</sequence>
<protein>
    <submittedName>
        <fullName evidence="2">Uncharacterized protein</fullName>
    </submittedName>
</protein>
<dbReference type="VEuPathDB" id="VectorBase:GPAI010378"/>
<accession>A0A1A9ZCB8</accession>
<evidence type="ECO:0000313" key="2">
    <source>
        <dbReference type="EnsemblMetazoa" id="GPAI010378-PA"/>
    </source>
</evidence>
<reference evidence="2" key="2">
    <citation type="submission" date="2020-05" db="UniProtKB">
        <authorList>
            <consortium name="EnsemblMetazoa"/>
        </authorList>
    </citation>
    <scope>IDENTIFICATION</scope>
    <source>
        <strain evidence="2">IAEA</strain>
    </source>
</reference>
<dbReference type="AlphaFoldDB" id="A0A1A9ZCB8"/>
<reference evidence="3" key="1">
    <citation type="submission" date="2014-03" db="EMBL/GenBank/DDBJ databases">
        <authorList>
            <person name="Aksoy S."/>
            <person name="Warren W."/>
            <person name="Wilson R.K."/>
        </authorList>
    </citation>
    <scope>NUCLEOTIDE SEQUENCE [LARGE SCALE GENOMIC DNA]</scope>
    <source>
        <strain evidence="3">IAEA</strain>
    </source>
</reference>
<name>A0A1A9ZCB8_GLOPL</name>
<dbReference type="Proteomes" id="UP000092445">
    <property type="component" value="Unassembled WGS sequence"/>
</dbReference>
<keyword evidence="3" id="KW-1185">Reference proteome</keyword>